<evidence type="ECO:0000256" key="5">
    <source>
        <dbReference type="ARBA" id="ARBA00023180"/>
    </source>
</evidence>
<comment type="similarity">
    <text evidence="1">Belongs to the peptidase S1 family.</text>
</comment>
<sequence length="137" mass="14290">MKSFVAITAVVATVFAQDFNFTDVWESQERGDGIRVVGGKEAPAGQYTWTVNLRRSAGGSSSCGGTLIAPDYVLTAAHCVANGKPGFVAVGTHYNSGTSDGEQISVVSSTSHPSYRGILTGFDVAVLKLSRASKFAP</sequence>
<protein>
    <recommendedName>
        <fullName evidence="7">Peptidase S1 domain-containing protein</fullName>
    </recommendedName>
</protein>
<dbReference type="InterPro" id="IPR001314">
    <property type="entry name" value="Peptidase_S1A"/>
</dbReference>
<dbReference type="InterPro" id="IPR018114">
    <property type="entry name" value="TRYPSIN_HIS"/>
</dbReference>
<dbReference type="GO" id="GO:0004252">
    <property type="term" value="F:serine-type endopeptidase activity"/>
    <property type="evidence" value="ECO:0007669"/>
    <property type="project" value="InterPro"/>
</dbReference>
<dbReference type="PANTHER" id="PTHR24276">
    <property type="entry name" value="POLYSERASE-RELATED"/>
    <property type="match status" value="1"/>
</dbReference>
<evidence type="ECO:0000256" key="2">
    <source>
        <dbReference type="ARBA" id="ARBA00022729"/>
    </source>
</evidence>
<evidence type="ECO:0000256" key="4">
    <source>
        <dbReference type="ARBA" id="ARBA00023157"/>
    </source>
</evidence>
<gene>
    <name evidence="8" type="ORF">DYB34_007860</name>
</gene>
<dbReference type="InterPro" id="IPR001254">
    <property type="entry name" value="Trypsin_dom"/>
</dbReference>
<feature type="non-terminal residue" evidence="8">
    <location>
        <position position="137"/>
    </location>
</feature>
<evidence type="ECO:0000256" key="3">
    <source>
        <dbReference type="ARBA" id="ARBA00023026"/>
    </source>
</evidence>
<proteinExistence type="inferred from homology"/>
<comment type="caution">
    <text evidence="8">The sequence shown here is derived from an EMBL/GenBank/DDBJ whole genome shotgun (WGS) entry which is preliminary data.</text>
</comment>
<dbReference type="PANTHER" id="PTHR24276:SF98">
    <property type="entry name" value="FI18310P1-RELATED"/>
    <property type="match status" value="1"/>
</dbReference>
<dbReference type="PRINTS" id="PR00722">
    <property type="entry name" value="CHYMOTRYPSIN"/>
</dbReference>
<evidence type="ECO:0000256" key="1">
    <source>
        <dbReference type="ARBA" id="ARBA00007664"/>
    </source>
</evidence>
<dbReference type="GO" id="GO:0006508">
    <property type="term" value="P:proteolysis"/>
    <property type="evidence" value="ECO:0007669"/>
    <property type="project" value="InterPro"/>
</dbReference>
<organism evidence="8 9">
    <name type="scientific">Aphanomyces astaci</name>
    <name type="common">Crayfish plague agent</name>
    <dbReference type="NCBI Taxonomy" id="112090"/>
    <lineage>
        <taxon>Eukaryota</taxon>
        <taxon>Sar</taxon>
        <taxon>Stramenopiles</taxon>
        <taxon>Oomycota</taxon>
        <taxon>Saprolegniomycetes</taxon>
        <taxon>Saprolegniales</taxon>
        <taxon>Verrucalvaceae</taxon>
        <taxon>Aphanomyces</taxon>
    </lineage>
</organism>
<feature type="domain" description="Peptidase S1" evidence="7">
    <location>
        <begin position="36"/>
        <end position="137"/>
    </location>
</feature>
<dbReference type="Pfam" id="PF00089">
    <property type="entry name" value="Trypsin"/>
    <property type="match status" value="1"/>
</dbReference>
<evidence type="ECO:0000256" key="6">
    <source>
        <dbReference type="SAM" id="SignalP"/>
    </source>
</evidence>
<reference evidence="8 9" key="1">
    <citation type="submission" date="2018-08" db="EMBL/GenBank/DDBJ databases">
        <title>Aphanomyces genome sequencing and annotation.</title>
        <authorList>
            <person name="Minardi D."/>
            <person name="Oidtmann B."/>
            <person name="Van Der Giezen M."/>
            <person name="Studholme D.J."/>
        </authorList>
    </citation>
    <scope>NUCLEOTIDE SEQUENCE [LARGE SCALE GENOMIC DNA]</scope>
    <source>
        <strain evidence="8 9">Si</strain>
    </source>
</reference>
<dbReference type="InterPro" id="IPR009003">
    <property type="entry name" value="Peptidase_S1_PA"/>
</dbReference>
<dbReference type="VEuPathDB" id="FungiDB:H257_18176"/>
<dbReference type="Proteomes" id="UP000283543">
    <property type="component" value="Unassembled WGS sequence"/>
</dbReference>
<feature type="signal peptide" evidence="6">
    <location>
        <begin position="1"/>
        <end position="16"/>
    </location>
</feature>
<dbReference type="AlphaFoldDB" id="A0A3R6Z081"/>
<evidence type="ECO:0000313" key="8">
    <source>
        <dbReference type="EMBL" id="RHY68208.1"/>
    </source>
</evidence>
<dbReference type="InterPro" id="IPR043504">
    <property type="entry name" value="Peptidase_S1_PA_chymotrypsin"/>
</dbReference>
<accession>A0A3R6Z081</accession>
<keyword evidence="3" id="KW-0843">Virulence</keyword>
<keyword evidence="2 6" id="KW-0732">Signal</keyword>
<dbReference type="FunFam" id="2.40.10.10:FF:000068">
    <property type="entry name" value="transmembrane protease serine 2"/>
    <property type="match status" value="1"/>
</dbReference>
<dbReference type="InterPro" id="IPR050430">
    <property type="entry name" value="Peptidase_S1"/>
</dbReference>
<keyword evidence="4" id="KW-1015">Disulfide bond</keyword>
<name>A0A3R6Z081_APHAT</name>
<dbReference type="SUPFAM" id="SSF50494">
    <property type="entry name" value="Trypsin-like serine proteases"/>
    <property type="match status" value="1"/>
</dbReference>
<dbReference type="PROSITE" id="PS00134">
    <property type="entry name" value="TRYPSIN_HIS"/>
    <property type="match status" value="1"/>
</dbReference>
<feature type="chain" id="PRO_5018695875" description="Peptidase S1 domain-containing protein" evidence="6">
    <location>
        <begin position="17"/>
        <end position="137"/>
    </location>
</feature>
<dbReference type="EMBL" id="QUTB01003398">
    <property type="protein sequence ID" value="RHY68208.1"/>
    <property type="molecule type" value="Genomic_DNA"/>
</dbReference>
<evidence type="ECO:0000259" key="7">
    <source>
        <dbReference type="PROSITE" id="PS50240"/>
    </source>
</evidence>
<keyword evidence="5" id="KW-0325">Glycoprotein</keyword>
<dbReference type="Gene3D" id="2.40.10.10">
    <property type="entry name" value="Trypsin-like serine proteases"/>
    <property type="match status" value="1"/>
</dbReference>
<evidence type="ECO:0000313" key="9">
    <source>
        <dbReference type="Proteomes" id="UP000283543"/>
    </source>
</evidence>
<dbReference type="PROSITE" id="PS50240">
    <property type="entry name" value="TRYPSIN_DOM"/>
    <property type="match status" value="1"/>
</dbReference>